<feature type="domain" description="Dynamin N-terminal" evidence="7">
    <location>
        <begin position="78"/>
        <end position="231"/>
    </location>
</feature>
<feature type="domain" description="Dynamin N-terminal" evidence="7">
    <location>
        <begin position="667"/>
        <end position="889"/>
    </location>
</feature>
<reference evidence="8 9" key="1">
    <citation type="submission" date="2019-07" db="EMBL/GenBank/DDBJ databases">
        <title>Paenibacillus thiaminolyticus NRRL B-4156.</title>
        <authorList>
            <person name="Hehnly C."/>
            <person name="Zhang L."/>
        </authorList>
    </citation>
    <scope>NUCLEOTIDE SEQUENCE [LARGE SCALE GENOMIC DNA]</scope>
    <source>
        <strain evidence="8 9">NRRL B-4156</strain>
    </source>
</reference>
<evidence type="ECO:0000259" key="7">
    <source>
        <dbReference type="Pfam" id="PF00350"/>
    </source>
</evidence>
<evidence type="ECO:0000256" key="1">
    <source>
        <dbReference type="ARBA" id="ARBA00004370"/>
    </source>
</evidence>
<evidence type="ECO:0000256" key="4">
    <source>
        <dbReference type="ARBA" id="ARBA00023134"/>
    </source>
</evidence>
<feature type="region of interest" description="Disordered" evidence="6">
    <location>
        <begin position="571"/>
        <end position="614"/>
    </location>
</feature>
<dbReference type="Pfam" id="PF00350">
    <property type="entry name" value="Dynamin_N"/>
    <property type="match status" value="2"/>
</dbReference>
<dbReference type="Proteomes" id="UP000315377">
    <property type="component" value="Chromosome"/>
</dbReference>
<dbReference type="PANTHER" id="PTHR10465:SF0">
    <property type="entry name" value="SARCALUMENIN"/>
    <property type="match status" value="1"/>
</dbReference>
<evidence type="ECO:0000256" key="3">
    <source>
        <dbReference type="ARBA" id="ARBA00022801"/>
    </source>
</evidence>
<name>A0AAP9J029_PANTH</name>
<keyword evidence="2" id="KW-0547">Nucleotide-binding</keyword>
<dbReference type="SUPFAM" id="SSF52540">
    <property type="entry name" value="P-loop containing nucleoside triphosphate hydrolases"/>
    <property type="match status" value="2"/>
</dbReference>
<dbReference type="GO" id="GO:0003924">
    <property type="term" value="F:GTPase activity"/>
    <property type="evidence" value="ECO:0007669"/>
    <property type="project" value="InterPro"/>
</dbReference>
<evidence type="ECO:0000256" key="2">
    <source>
        <dbReference type="ARBA" id="ARBA00022741"/>
    </source>
</evidence>
<keyword evidence="5" id="KW-0472">Membrane</keyword>
<dbReference type="InterPro" id="IPR027417">
    <property type="entry name" value="P-loop_NTPase"/>
</dbReference>
<accession>A0AAP9J029</accession>
<proteinExistence type="predicted"/>
<dbReference type="InterPro" id="IPR045063">
    <property type="entry name" value="Dynamin_N"/>
</dbReference>
<dbReference type="CDD" id="cd09912">
    <property type="entry name" value="DLP_2"/>
    <property type="match status" value="2"/>
</dbReference>
<dbReference type="PANTHER" id="PTHR10465">
    <property type="entry name" value="TRANSMEMBRANE GTPASE FZO1"/>
    <property type="match status" value="1"/>
</dbReference>
<keyword evidence="3" id="KW-0378">Hydrolase</keyword>
<evidence type="ECO:0000256" key="5">
    <source>
        <dbReference type="ARBA" id="ARBA00023136"/>
    </source>
</evidence>
<dbReference type="EMBL" id="CP041405">
    <property type="protein sequence ID" value="QDM42922.1"/>
    <property type="molecule type" value="Genomic_DNA"/>
</dbReference>
<organism evidence="8 9">
    <name type="scientific">Paenibacillus thiaminolyticus</name>
    <name type="common">Bacillus thiaminolyticus</name>
    <dbReference type="NCBI Taxonomy" id="49283"/>
    <lineage>
        <taxon>Bacteria</taxon>
        <taxon>Bacillati</taxon>
        <taxon>Bacillota</taxon>
        <taxon>Bacilli</taxon>
        <taxon>Bacillales</taxon>
        <taxon>Paenibacillaceae</taxon>
        <taxon>Paenibacillus</taxon>
    </lineage>
</organism>
<comment type="subcellular location">
    <subcellularLocation>
        <location evidence="1">Membrane</location>
    </subcellularLocation>
</comment>
<dbReference type="GO" id="GO:0005525">
    <property type="term" value="F:GTP binding"/>
    <property type="evidence" value="ECO:0007669"/>
    <property type="project" value="UniProtKB-KW"/>
</dbReference>
<protein>
    <recommendedName>
        <fullName evidence="7">Dynamin N-terminal domain-containing protein</fullName>
    </recommendedName>
</protein>
<evidence type="ECO:0000313" key="8">
    <source>
        <dbReference type="EMBL" id="QDM42922.1"/>
    </source>
</evidence>
<keyword evidence="4" id="KW-0342">GTP-binding</keyword>
<sequence>MQPRLGFHYIRPYYRRPEDMKMLDLNAKQTAAETTAGISSMEAWLKHTADQFRETGDHARSRQMLDLLGKWREGTIILAFCGHFSAGKSTVINRLCGADLLPSSPIPTSANVVTVRYGKRRADIMRRDGEQASVVSVPIEQLAEVCRDGEAVERVYLYNEADWLKEGAALLDTPGVDSADPAHREATEAAMHLADVVFYVTDYNHVQSEYNFAFAKEVADAGKPLIWIVNQIDKHREREIAFDIYRDDVKRALDAWQLKPAAIFYVSLKEPDHPLNEWATLERYMRRIVEDKAALVRFGVERAARELAVSHIAMRIAPIEQARQAWIEALGGTEAAQALRQRWETQQAAVRAVEAEAQSLSSAFQEALQKLLRDANITPAATRDLAQSYLEARMPGFRVGLLFSGQKTEQERERRLAAFADAWREGIRANAEVHVLRMIREAAHAAGMDEAKAAAELEAALPALDGPWLAQAVQPGAGAPSEYTLNYCRALGDEARSLIRRAVLAQAEPYLAAQRTRLERKAEAQRALAGELSAELAEDERLAAQEHAMTAQRTALIASWEGVRSIEADDPQRLLPPVERPQTRRLPAQDNGAAAAAPPSLRGPLPAAAEAPAGAPVQAAGARRLLRDAAQRLTQAAQALAPLPAMRPLAQGLRDKSARLEANRFTVALFGAFSAGKSSFANALMGQDALPVSPNPTTAAINTIAAPTEDHPHGTARITMKSEAKLLDDVRFALESMGESGTAAMDMDEVLKALDRHSPETLHPTGRPHYSFIQAVKRGYDDARPHLGAALDVGWEEYRAYVKDEWKSAFVERIDLHLDSPLTREGFVLVDTPGADSINARHTGVTFNYMKNADIILFVTYYNHAFSQADRQFLTQLGRVKDAFELDKMFFLVNAADLAASGEELEGVVSYVSDRLTEFGIRRPRLFPVSSLRGLEASLSGNAEGWQVSGLAAFEEQFLRFASEDLAGLSAEVSRQELRRVLSQLLAMWDAAHADASERARQAEHNRQAASECEARAREWLHADESARLEQEADELLYHVRQRMLYRFNDSFAYAFNPASLRQDARGGDAALERCYREWLRLFRKELSNELYATSLRLEQTAKRIVQAQRARLLEHCEQQLPGFALAAEPLESWPTPEVQEPAEPADVSVRWLRSYFRNAKAFFEGGGRDALRQALEEKASQAIQLTVRDHRDAFAEHALQQMGQTAQLLRGQWEDALRAHAERLDEASRTDYDAEPLREAIEAVRRTLE</sequence>
<evidence type="ECO:0000256" key="6">
    <source>
        <dbReference type="SAM" id="MobiDB-lite"/>
    </source>
</evidence>
<dbReference type="AlphaFoldDB" id="A0AAP9J029"/>
<dbReference type="Gene3D" id="3.40.50.300">
    <property type="entry name" value="P-loop containing nucleotide triphosphate hydrolases"/>
    <property type="match status" value="2"/>
</dbReference>
<dbReference type="GO" id="GO:0016020">
    <property type="term" value="C:membrane"/>
    <property type="evidence" value="ECO:0007669"/>
    <property type="project" value="UniProtKB-SubCell"/>
</dbReference>
<feature type="compositionally biased region" description="Low complexity" evidence="6">
    <location>
        <begin position="586"/>
        <end position="614"/>
    </location>
</feature>
<evidence type="ECO:0000313" key="9">
    <source>
        <dbReference type="Proteomes" id="UP000315377"/>
    </source>
</evidence>
<dbReference type="InterPro" id="IPR027094">
    <property type="entry name" value="Mitofusin_fam"/>
</dbReference>
<gene>
    <name evidence="8" type="ORF">FLT43_05005</name>
</gene>